<feature type="domain" description="DUF985" evidence="3">
    <location>
        <begin position="169"/>
        <end position="297"/>
    </location>
</feature>
<keyword evidence="2" id="KW-0732">Signal</keyword>
<protein>
    <submittedName>
        <fullName evidence="5">Cupin family protein</fullName>
    </submittedName>
</protein>
<dbReference type="AlphaFoldDB" id="C9LTX4"/>
<evidence type="ECO:0000313" key="7">
    <source>
        <dbReference type="Proteomes" id="UP000011124"/>
    </source>
</evidence>
<evidence type="ECO:0000313" key="5">
    <source>
        <dbReference type="EMBL" id="EEX77505.1"/>
    </source>
</evidence>
<dbReference type="OrthoDB" id="9798288at2"/>
<feature type="chain" id="PRO_5038283510" evidence="2">
    <location>
        <begin position="25"/>
        <end position="341"/>
    </location>
</feature>
<evidence type="ECO:0000313" key="6">
    <source>
        <dbReference type="Proteomes" id="UP000003505"/>
    </source>
</evidence>
<feature type="region of interest" description="Disordered" evidence="1">
    <location>
        <begin position="33"/>
        <end position="53"/>
    </location>
</feature>
<dbReference type="RefSeq" id="WP_006191863.1">
    <property type="nucleotide sequence ID" value="NC_015437.1"/>
</dbReference>
<evidence type="ECO:0000313" key="4">
    <source>
        <dbReference type="EMBL" id="AEC00389.1"/>
    </source>
</evidence>
<reference evidence="5 6" key="1">
    <citation type="submission" date="2009-09" db="EMBL/GenBank/DDBJ databases">
        <authorList>
            <person name="Weinstock G."/>
            <person name="Sodergren E."/>
            <person name="Clifton S."/>
            <person name="Fulton L."/>
            <person name="Fulton B."/>
            <person name="Courtney L."/>
            <person name="Fronick C."/>
            <person name="Harrison M."/>
            <person name="Strong C."/>
            <person name="Farmer C."/>
            <person name="Delahaunty K."/>
            <person name="Markovic C."/>
            <person name="Hall O."/>
            <person name="Minx P."/>
            <person name="Tomlinson C."/>
            <person name="Mitreva M."/>
            <person name="Nelson J."/>
            <person name="Hou S."/>
            <person name="Wollam A."/>
            <person name="Pepin K.H."/>
            <person name="Johnson M."/>
            <person name="Bhonagiri V."/>
            <person name="Nash W.E."/>
            <person name="Warren W."/>
            <person name="Chinwalla A."/>
            <person name="Mardis E.R."/>
            <person name="Wilson R.K."/>
        </authorList>
    </citation>
    <scope>NUCLEOTIDE SEQUENCE [LARGE SCALE GENOMIC DNA]</scope>
    <source>
        <strain evidence="5">ATCC 35185</strain>
        <strain evidence="6">ATCC 35185 / DSM 20758 / VPI D19B-28</strain>
    </source>
</reference>
<dbReference type="PANTHER" id="PTHR33387">
    <property type="entry name" value="RMLC-LIKE JELLY ROLL FOLD PROTEIN"/>
    <property type="match status" value="1"/>
</dbReference>
<dbReference type="Pfam" id="PF06172">
    <property type="entry name" value="Cupin_5"/>
    <property type="match status" value="1"/>
</dbReference>
<feature type="signal peptide" evidence="2">
    <location>
        <begin position="1"/>
        <end position="24"/>
    </location>
</feature>
<evidence type="ECO:0000256" key="2">
    <source>
        <dbReference type="SAM" id="SignalP"/>
    </source>
</evidence>
<dbReference type="HOGENOM" id="CLU_813525_0_0_9"/>
<dbReference type="InterPro" id="IPR009327">
    <property type="entry name" value="Cupin_DUF985"/>
</dbReference>
<dbReference type="Proteomes" id="UP000011124">
    <property type="component" value="Chromosome"/>
</dbReference>
<dbReference type="InterPro" id="IPR011051">
    <property type="entry name" value="RmlC_Cupin_sf"/>
</dbReference>
<evidence type="ECO:0000256" key="1">
    <source>
        <dbReference type="SAM" id="MobiDB-lite"/>
    </source>
</evidence>
<organism evidence="5 6">
    <name type="scientific">Selenomonas sputigena (strain ATCC 35185 / DSM 20758 / CCUG 44933 / VPI D19B-28)</name>
    <dbReference type="NCBI Taxonomy" id="546271"/>
    <lineage>
        <taxon>Bacteria</taxon>
        <taxon>Bacillati</taxon>
        <taxon>Bacillota</taxon>
        <taxon>Negativicutes</taxon>
        <taxon>Selenomonadales</taxon>
        <taxon>Selenomonadaceae</taxon>
        <taxon>Selenomonas</taxon>
    </lineage>
</organism>
<keyword evidence="7" id="KW-1185">Reference proteome</keyword>
<accession>C9LTX4</accession>
<reference evidence="4 7" key="2">
    <citation type="submission" date="2011-04" db="EMBL/GenBank/DDBJ databases">
        <title>The complete genome of Selenomonas sputigena DSM 20758.</title>
        <authorList>
            <consortium name="US DOE Joint Genome Institute (JGI-PGF)"/>
            <person name="Lucas S."/>
            <person name="Copeland A."/>
            <person name="Lapidus A."/>
            <person name="Bruce D."/>
            <person name="Goodwin L."/>
            <person name="Pitluck S."/>
            <person name="Peters L."/>
            <person name="Kyrpides N."/>
            <person name="Mavromatis K."/>
            <person name="Ivanova N."/>
            <person name="Ovchinnikova G."/>
            <person name="Teshima H."/>
            <person name="Detter J.C."/>
            <person name="Tapia R."/>
            <person name="Han C."/>
            <person name="Land M."/>
            <person name="Hauser L."/>
            <person name="Markowitz V."/>
            <person name="Cheng J.-F."/>
            <person name="Hugenholtz P."/>
            <person name="Woyke T."/>
            <person name="Wu D."/>
            <person name="Gronow S."/>
            <person name="Wellnitz S."/>
            <person name="Schneider S."/>
            <person name="Klenk H.-P."/>
            <person name="Eisen J.A."/>
        </authorList>
    </citation>
    <scope>NUCLEOTIDE SEQUENCE [LARGE SCALE GENOMIC DNA]</scope>
    <source>
        <strain evidence="4">ATCC 35185</strain>
        <strain evidence="7">ATCC 35185 / DSM 20758 / VPI D19B-28</strain>
    </source>
</reference>
<feature type="compositionally biased region" description="Low complexity" evidence="1">
    <location>
        <begin position="128"/>
        <end position="141"/>
    </location>
</feature>
<feature type="region of interest" description="Disordered" evidence="1">
    <location>
        <begin position="81"/>
        <end position="149"/>
    </location>
</feature>
<dbReference type="SUPFAM" id="SSF51182">
    <property type="entry name" value="RmlC-like cupins"/>
    <property type="match status" value="1"/>
</dbReference>
<sequence length="341" mass="35430">MRYGRAVVWLLTGILAGMSPTVQTVEAAEAAAQSKPPASSAAQGADGKTNTAGTAMDEAAWEAALAAGATVSAVHGTVTPDPAAAQAAPDAAPAANAGVAQAERPAESPTTNETSDAAQTALTPDGGAAMQQVQSAQQMQQESTAVQMTPPEVQAAKTTAVPNAAARVQEIMQKFRLSGNPRSGAYSWVYTSPTWTAEAISRPAAGSSYFLLAGSENLRFQSFDCDEVWYFHEGCGMRLTVLGADGTVRTFELGVGGAAMPMVLIPRGQIFAAENVDSAGYSFISCMTIPALETAGIRVWQREELLAKYPQAKEAIERYTDAPWGAARTQETAQAGGDIHG</sequence>
<dbReference type="eggNOG" id="COG3542">
    <property type="taxonomic scope" value="Bacteria"/>
</dbReference>
<dbReference type="Gene3D" id="2.60.120.10">
    <property type="entry name" value="Jelly Rolls"/>
    <property type="match status" value="1"/>
</dbReference>
<feature type="compositionally biased region" description="Polar residues" evidence="1">
    <location>
        <begin position="108"/>
        <end position="122"/>
    </location>
</feature>
<dbReference type="CDD" id="cd06121">
    <property type="entry name" value="cupin_YML079wp"/>
    <property type="match status" value="1"/>
</dbReference>
<evidence type="ECO:0000259" key="3">
    <source>
        <dbReference type="Pfam" id="PF06172"/>
    </source>
</evidence>
<dbReference type="EMBL" id="CP002637">
    <property type="protein sequence ID" value="AEC00389.1"/>
    <property type="molecule type" value="Genomic_DNA"/>
</dbReference>
<dbReference type="PANTHER" id="PTHR33387:SF3">
    <property type="entry name" value="DUF985 DOMAIN-CONTAINING PROTEIN"/>
    <property type="match status" value="1"/>
</dbReference>
<proteinExistence type="predicted"/>
<dbReference type="STRING" id="546271.Selsp_1431"/>
<feature type="compositionally biased region" description="Low complexity" evidence="1">
    <location>
        <begin position="81"/>
        <end position="102"/>
    </location>
</feature>
<dbReference type="InterPro" id="IPR039935">
    <property type="entry name" value="YML079W-like"/>
</dbReference>
<dbReference type="KEGG" id="ssg:Selsp_1431"/>
<gene>
    <name evidence="4" type="ordered locus">Selsp_1431</name>
    <name evidence="5" type="ORF">SELSPUOL_00779</name>
</gene>
<feature type="compositionally biased region" description="Low complexity" evidence="1">
    <location>
        <begin position="33"/>
        <end position="45"/>
    </location>
</feature>
<dbReference type="EMBL" id="ACKP02000015">
    <property type="protein sequence ID" value="EEX77505.1"/>
    <property type="molecule type" value="Genomic_DNA"/>
</dbReference>
<dbReference type="InterPro" id="IPR014710">
    <property type="entry name" value="RmlC-like_jellyroll"/>
</dbReference>
<name>C9LTX4_SELS3</name>
<dbReference type="Proteomes" id="UP000003505">
    <property type="component" value="Unassembled WGS sequence"/>
</dbReference>